<evidence type="ECO:0000313" key="5">
    <source>
        <dbReference type="EMBL" id="VAH84999.1"/>
    </source>
</evidence>
<accession>A0A9R1QY98</accession>
<dbReference type="AlphaFoldDB" id="A0A9R1QY98"/>
<dbReference type="EMBL" id="LT934116">
    <property type="protein sequence ID" value="VAH84999.1"/>
    <property type="molecule type" value="Genomic_DNA"/>
</dbReference>
<dbReference type="GO" id="GO:0005975">
    <property type="term" value="P:carbohydrate metabolic process"/>
    <property type="evidence" value="ECO:0007669"/>
    <property type="project" value="InterPro"/>
</dbReference>
<dbReference type="Proteomes" id="UP000324705">
    <property type="component" value="Chromosome 3B"/>
</dbReference>
<dbReference type="Pfam" id="PF00332">
    <property type="entry name" value="Glyco_hydro_17"/>
    <property type="match status" value="1"/>
</dbReference>
<keyword evidence="2" id="KW-0378">Hydrolase</keyword>
<comment type="similarity">
    <text evidence="1 4">Belongs to the glycosyl hydrolase 17 family.</text>
</comment>
<sequence length="84" mass="9260">MASQTQASSHFFNVVSFKLCSRWNLVCDSPTINGQGTPKKPGAIEACVFAMFNENREGLAEIEKHFGLFNPDNPDKSPAHTISF</sequence>
<dbReference type="InterPro" id="IPR000490">
    <property type="entry name" value="Glyco_hydro_17"/>
</dbReference>
<gene>
    <name evidence="5" type="ORF">TRITD_3Bv1G258810</name>
</gene>
<organism evidence="5 6">
    <name type="scientific">Triticum turgidum subsp. durum</name>
    <name type="common">Durum wheat</name>
    <name type="synonym">Triticum durum</name>
    <dbReference type="NCBI Taxonomy" id="4567"/>
    <lineage>
        <taxon>Eukaryota</taxon>
        <taxon>Viridiplantae</taxon>
        <taxon>Streptophyta</taxon>
        <taxon>Embryophyta</taxon>
        <taxon>Tracheophyta</taxon>
        <taxon>Spermatophyta</taxon>
        <taxon>Magnoliopsida</taxon>
        <taxon>Liliopsida</taxon>
        <taxon>Poales</taxon>
        <taxon>Poaceae</taxon>
        <taxon>BOP clade</taxon>
        <taxon>Pooideae</taxon>
        <taxon>Triticodae</taxon>
        <taxon>Triticeae</taxon>
        <taxon>Triticinae</taxon>
        <taxon>Triticum</taxon>
    </lineage>
</organism>
<evidence type="ECO:0000256" key="2">
    <source>
        <dbReference type="ARBA" id="ARBA00022801"/>
    </source>
</evidence>
<keyword evidence="3" id="KW-0326">Glycosidase</keyword>
<dbReference type="Gene3D" id="3.20.20.80">
    <property type="entry name" value="Glycosidases"/>
    <property type="match status" value="1"/>
</dbReference>
<evidence type="ECO:0000256" key="3">
    <source>
        <dbReference type="ARBA" id="ARBA00023295"/>
    </source>
</evidence>
<dbReference type="Gramene" id="TRITD3Bv1G258810.1">
    <property type="protein sequence ID" value="TRITD3Bv1G258810.1"/>
    <property type="gene ID" value="TRITD3Bv1G258810"/>
</dbReference>
<keyword evidence="6" id="KW-1185">Reference proteome</keyword>
<proteinExistence type="inferred from homology"/>
<name>A0A9R1QY98_TRITD</name>
<evidence type="ECO:0000313" key="6">
    <source>
        <dbReference type="Proteomes" id="UP000324705"/>
    </source>
</evidence>
<dbReference type="GO" id="GO:0004553">
    <property type="term" value="F:hydrolase activity, hydrolyzing O-glycosyl compounds"/>
    <property type="evidence" value="ECO:0007669"/>
    <property type="project" value="InterPro"/>
</dbReference>
<dbReference type="InterPro" id="IPR017853">
    <property type="entry name" value="GH"/>
</dbReference>
<evidence type="ECO:0000256" key="4">
    <source>
        <dbReference type="RuleBase" id="RU004335"/>
    </source>
</evidence>
<reference evidence="5 6" key="1">
    <citation type="submission" date="2017-09" db="EMBL/GenBank/DDBJ databases">
        <authorList>
            <consortium name="International Durum Wheat Genome Sequencing Consortium (IDWGSC)"/>
            <person name="Milanesi L."/>
        </authorList>
    </citation>
    <scope>NUCLEOTIDE SEQUENCE [LARGE SCALE GENOMIC DNA]</scope>
    <source>
        <strain evidence="6">cv. Svevo</strain>
    </source>
</reference>
<evidence type="ECO:0000256" key="1">
    <source>
        <dbReference type="ARBA" id="ARBA00008773"/>
    </source>
</evidence>
<protein>
    <submittedName>
        <fullName evidence="5">Uncharacterized protein</fullName>
    </submittedName>
</protein>
<dbReference type="SUPFAM" id="SSF51445">
    <property type="entry name" value="(Trans)glycosidases"/>
    <property type="match status" value="1"/>
</dbReference>